<proteinExistence type="predicted"/>
<name>A0ABQ8S3R2_PERAM</name>
<keyword evidence="2" id="KW-1185">Reference proteome</keyword>
<reference evidence="1 2" key="1">
    <citation type="journal article" date="2022" name="Allergy">
        <title>Genome assembly and annotation of Periplaneta americana reveal a comprehensive cockroach allergen profile.</title>
        <authorList>
            <person name="Wang L."/>
            <person name="Xiong Q."/>
            <person name="Saelim N."/>
            <person name="Wang L."/>
            <person name="Nong W."/>
            <person name="Wan A.T."/>
            <person name="Shi M."/>
            <person name="Liu X."/>
            <person name="Cao Q."/>
            <person name="Hui J.H.L."/>
            <person name="Sookrung N."/>
            <person name="Leung T.F."/>
            <person name="Tungtrongchitr A."/>
            <person name="Tsui S.K.W."/>
        </authorList>
    </citation>
    <scope>NUCLEOTIDE SEQUENCE [LARGE SCALE GENOMIC DNA]</scope>
    <source>
        <strain evidence="1">PWHHKU_190912</strain>
    </source>
</reference>
<evidence type="ECO:0000313" key="1">
    <source>
        <dbReference type="EMBL" id="KAJ4428521.1"/>
    </source>
</evidence>
<protein>
    <submittedName>
        <fullName evidence="1">Uncharacterized protein</fullName>
    </submittedName>
</protein>
<comment type="caution">
    <text evidence="1">The sequence shown here is derived from an EMBL/GenBank/DDBJ whole genome shotgun (WGS) entry which is preliminary data.</text>
</comment>
<organism evidence="1 2">
    <name type="scientific">Periplaneta americana</name>
    <name type="common">American cockroach</name>
    <name type="synonym">Blatta americana</name>
    <dbReference type="NCBI Taxonomy" id="6978"/>
    <lineage>
        <taxon>Eukaryota</taxon>
        <taxon>Metazoa</taxon>
        <taxon>Ecdysozoa</taxon>
        <taxon>Arthropoda</taxon>
        <taxon>Hexapoda</taxon>
        <taxon>Insecta</taxon>
        <taxon>Pterygota</taxon>
        <taxon>Neoptera</taxon>
        <taxon>Polyneoptera</taxon>
        <taxon>Dictyoptera</taxon>
        <taxon>Blattodea</taxon>
        <taxon>Blattoidea</taxon>
        <taxon>Blattidae</taxon>
        <taxon>Blattinae</taxon>
        <taxon>Periplaneta</taxon>
    </lineage>
</organism>
<evidence type="ECO:0000313" key="2">
    <source>
        <dbReference type="Proteomes" id="UP001148838"/>
    </source>
</evidence>
<gene>
    <name evidence="1" type="ORF">ANN_24563</name>
</gene>
<accession>A0ABQ8S3R2</accession>
<dbReference type="EMBL" id="JAJSOF020000037">
    <property type="protein sequence ID" value="KAJ4428521.1"/>
    <property type="molecule type" value="Genomic_DNA"/>
</dbReference>
<dbReference type="Proteomes" id="UP001148838">
    <property type="component" value="Unassembled WGS sequence"/>
</dbReference>
<sequence length="211" mass="24349">MDLRQVGYEARDWINLALDRRRAYVRTAMNLRVLRKPFSELVKTTTITVANTGASIVPTTAPSLLASKETRKKTSTGLKSSARAFFKLERLKISICSWPNCFPELFLRIDRHNTVRSIIANRLREHGEYEVYEEVQCLSTEGSTRRADIIIIDREKKTGLILDHTVRFEINEDQPKQIETNGYEETTSVANTLVIEEEEQDNEEEEEEEVI</sequence>